<reference evidence="2 3" key="1">
    <citation type="journal article" date="2012" name="New Phytol.">
        <title>Insight into trade-off between wood decay and parasitism from the genome of a fungal forest pathogen.</title>
        <authorList>
            <person name="Olson A."/>
            <person name="Aerts A."/>
            <person name="Asiegbu F."/>
            <person name="Belbahri L."/>
            <person name="Bouzid O."/>
            <person name="Broberg A."/>
            <person name="Canback B."/>
            <person name="Coutinho P.M."/>
            <person name="Cullen D."/>
            <person name="Dalman K."/>
            <person name="Deflorio G."/>
            <person name="van Diepen L.T."/>
            <person name="Dunand C."/>
            <person name="Duplessis S."/>
            <person name="Durling M."/>
            <person name="Gonthier P."/>
            <person name="Grimwood J."/>
            <person name="Fossdal C.G."/>
            <person name="Hansson D."/>
            <person name="Henrissat B."/>
            <person name="Hietala A."/>
            <person name="Himmelstrand K."/>
            <person name="Hoffmeister D."/>
            <person name="Hogberg N."/>
            <person name="James T.Y."/>
            <person name="Karlsson M."/>
            <person name="Kohler A."/>
            <person name="Kues U."/>
            <person name="Lee Y.H."/>
            <person name="Lin Y.C."/>
            <person name="Lind M."/>
            <person name="Lindquist E."/>
            <person name="Lombard V."/>
            <person name="Lucas S."/>
            <person name="Lunden K."/>
            <person name="Morin E."/>
            <person name="Murat C."/>
            <person name="Park J."/>
            <person name="Raffaello T."/>
            <person name="Rouze P."/>
            <person name="Salamov A."/>
            <person name="Schmutz J."/>
            <person name="Solheim H."/>
            <person name="Stahlberg J."/>
            <person name="Velez H."/>
            <person name="de Vries R.P."/>
            <person name="Wiebenga A."/>
            <person name="Woodward S."/>
            <person name="Yakovlev I."/>
            <person name="Garbelotto M."/>
            <person name="Martin F."/>
            <person name="Grigoriev I.V."/>
            <person name="Stenlid J."/>
        </authorList>
    </citation>
    <scope>NUCLEOTIDE SEQUENCE [LARGE SCALE GENOMIC DNA]</scope>
    <source>
        <strain evidence="2 3">TC 32-1</strain>
    </source>
</reference>
<dbReference type="InParanoid" id="W4K949"/>
<dbReference type="KEGG" id="hir:HETIRDRAFT_475048"/>
<evidence type="ECO:0000313" key="2">
    <source>
        <dbReference type="EMBL" id="ETW81611.1"/>
    </source>
</evidence>
<dbReference type="SUPFAM" id="SSF51197">
    <property type="entry name" value="Clavaminate synthase-like"/>
    <property type="match status" value="1"/>
</dbReference>
<dbReference type="eggNOG" id="ENOG502QVG4">
    <property type="taxonomic scope" value="Eukaryota"/>
</dbReference>
<dbReference type="EMBL" id="KI925458">
    <property type="protein sequence ID" value="ETW81611.1"/>
    <property type="molecule type" value="Genomic_DNA"/>
</dbReference>
<proteinExistence type="predicted"/>
<evidence type="ECO:0000313" key="3">
    <source>
        <dbReference type="Proteomes" id="UP000030671"/>
    </source>
</evidence>
<dbReference type="OrthoDB" id="4664297at2759"/>
<dbReference type="AlphaFoldDB" id="W4K949"/>
<protein>
    <recommendedName>
        <fullName evidence="4">Phytanoyl-CoA dioxygenase</fullName>
    </recommendedName>
</protein>
<dbReference type="Proteomes" id="UP000030671">
    <property type="component" value="Unassembled WGS sequence"/>
</dbReference>
<dbReference type="Gene3D" id="2.60.120.620">
    <property type="entry name" value="q2cbj1_9rhob like domain"/>
    <property type="match status" value="1"/>
</dbReference>
<evidence type="ECO:0008006" key="4">
    <source>
        <dbReference type="Google" id="ProtNLM"/>
    </source>
</evidence>
<name>W4K949_HETIT</name>
<organism evidence="2 3">
    <name type="scientific">Heterobasidion irregulare (strain TC 32-1)</name>
    <dbReference type="NCBI Taxonomy" id="747525"/>
    <lineage>
        <taxon>Eukaryota</taxon>
        <taxon>Fungi</taxon>
        <taxon>Dikarya</taxon>
        <taxon>Basidiomycota</taxon>
        <taxon>Agaricomycotina</taxon>
        <taxon>Agaricomycetes</taxon>
        <taxon>Russulales</taxon>
        <taxon>Bondarzewiaceae</taxon>
        <taxon>Heterobasidion</taxon>
        <taxon>Heterobasidion annosum species complex</taxon>
    </lineage>
</organism>
<dbReference type="GeneID" id="20677599"/>
<dbReference type="RefSeq" id="XP_009546242.1">
    <property type="nucleotide sequence ID" value="XM_009547947.1"/>
</dbReference>
<gene>
    <name evidence="2" type="ORF">HETIRDRAFT_475048</name>
</gene>
<feature type="coiled-coil region" evidence="1">
    <location>
        <begin position="314"/>
        <end position="341"/>
    </location>
</feature>
<evidence type="ECO:0000256" key="1">
    <source>
        <dbReference type="SAM" id="Coils"/>
    </source>
</evidence>
<dbReference type="HOGENOM" id="CLU_053011_0_0_1"/>
<sequence length="349" mass="39312">MLREYGYANAVAIRPPSIRNWTEEQVDHFLEHGYIVIKGAFTPQKAAEWTKDIWARLGMDPDDKSTWDRERIHMPAHRRETVASFAPKAWGAMKELLGGEERIDEESSAWGDSFIVNLGTDELEGDDKGVDPKDLGIWHVDGDFFVHFLDSPEQALLVIPIFSAIKPRGGGTYICTDGLDKIARHLAAHPEGVRPTPLSFTPADSTYADPADDPGYWSHLKAVQTCSTFVELTGDVGDVVLLHPLMLHSASKNHLRVPRVITNPPVALREPFQFHRQNPDDYSLVERKTLRALGVDRLAFEIASPRRRIVPNRLRIQAKMLEEEKRRLEELEKGMKAVDISSTRLVAAV</sequence>
<keyword evidence="1" id="KW-0175">Coiled coil</keyword>
<accession>W4K949</accession>
<keyword evidence="3" id="KW-1185">Reference proteome</keyword>